<feature type="region of interest" description="Disordered" evidence="6">
    <location>
        <begin position="1737"/>
        <end position="1759"/>
    </location>
</feature>
<dbReference type="InterPro" id="IPR057774">
    <property type="entry name" value="D8C_UMOD/GP2/OIT3-like"/>
</dbReference>
<dbReference type="SUPFAM" id="SSF57184">
    <property type="entry name" value="Growth factor receptor domain"/>
    <property type="match status" value="1"/>
</dbReference>
<keyword evidence="3" id="KW-0175">Coiled coil</keyword>
<feature type="compositionally biased region" description="Pro residues" evidence="6">
    <location>
        <begin position="28"/>
        <end position="39"/>
    </location>
</feature>
<feature type="compositionally biased region" description="Polar residues" evidence="6">
    <location>
        <begin position="1612"/>
        <end position="1626"/>
    </location>
</feature>
<dbReference type="Gene3D" id="2.60.120.260">
    <property type="entry name" value="Galactose-binding domain-like"/>
    <property type="match status" value="1"/>
</dbReference>
<feature type="disulfide bond" evidence="5">
    <location>
        <begin position="1896"/>
        <end position="1906"/>
    </location>
</feature>
<feature type="disulfide bond" evidence="5">
    <location>
        <begin position="2106"/>
        <end position="2115"/>
    </location>
</feature>
<dbReference type="FunFam" id="2.10.25.10:FF:000490">
    <property type="entry name" value="von Willebrand factor D and EGF domain-containing protein"/>
    <property type="match status" value="1"/>
</dbReference>
<feature type="domain" description="EGF-like" evidence="7">
    <location>
        <begin position="1892"/>
        <end position="1924"/>
    </location>
</feature>
<dbReference type="InterPro" id="IPR050969">
    <property type="entry name" value="Dev_Signal_Modulators"/>
</dbReference>
<feature type="domain" description="EGF-like" evidence="7">
    <location>
        <begin position="1860"/>
        <end position="1889"/>
    </location>
</feature>
<dbReference type="InterPro" id="IPR018097">
    <property type="entry name" value="EGF_Ca-bd_CS"/>
</dbReference>
<dbReference type="InterPro" id="IPR001881">
    <property type="entry name" value="EGF-like_Ca-bd_dom"/>
</dbReference>
<feature type="disulfide bond" evidence="5">
    <location>
        <begin position="1292"/>
        <end position="1302"/>
    </location>
</feature>
<dbReference type="Pfam" id="PF00094">
    <property type="entry name" value="VWD"/>
    <property type="match status" value="1"/>
</dbReference>
<feature type="compositionally biased region" description="Polar residues" evidence="6">
    <location>
        <begin position="1638"/>
        <end position="1656"/>
    </location>
</feature>
<proteinExistence type="predicted"/>
<dbReference type="OMA" id="DGMAHND"/>
<feature type="disulfide bond" evidence="5">
    <location>
        <begin position="1864"/>
        <end position="1874"/>
    </location>
</feature>
<protein>
    <submittedName>
        <fullName evidence="9">von Willebrand factor D and EGF domain-containing protein-like</fullName>
    </submittedName>
</protein>
<feature type="domain" description="VWFD" evidence="8">
    <location>
        <begin position="508"/>
        <end position="690"/>
    </location>
</feature>
<dbReference type="GeneID" id="103457362"/>
<feature type="region of interest" description="Disordered" evidence="6">
    <location>
        <begin position="1444"/>
        <end position="1516"/>
    </location>
</feature>
<feature type="compositionally biased region" description="Polar residues" evidence="6">
    <location>
        <begin position="1471"/>
        <end position="1509"/>
    </location>
</feature>
<feature type="region of interest" description="Disordered" evidence="6">
    <location>
        <begin position="1"/>
        <end position="42"/>
    </location>
</feature>
<dbReference type="PROSITE" id="PS00022">
    <property type="entry name" value="EGF_1"/>
    <property type="match status" value="6"/>
</dbReference>
<feature type="region of interest" description="Disordered" evidence="6">
    <location>
        <begin position="1400"/>
        <end position="1431"/>
    </location>
</feature>
<dbReference type="OrthoDB" id="382013at2759"/>
<dbReference type="Pfam" id="PF26129">
    <property type="entry name" value="Vwde"/>
    <property type="match status" value="1"/>
</dbReference>
<keyword evidence="4 5" id="KW-1015">Disulfide bond</keyword>
<dbReference type="InterPro" id="IPR000742">
    <property type="entry name" value="EGF"/>
</dbReference>
<feature type="compositionally biased region" description="Polar residues" evidence="6">
    <location>
        <begin position="1684"/>
        <end position="1693"/>
    </location>
</feature>
<dbReference type="PANTHER" id="PTHR14949">
    <property type="entry name" value="EGF-LIKE-DOMAIN, MULTIPLE 7, 8"/>
    <property type="match status" value="1"/>
</dbReference>
<keyword evidence="1 5" id="KW-0245">EGF-like domain</keyword>
<feature type="domain" description="EGF-like" evidence="7">
    <location>
        <begin position="1325"/>
        <end position="1364"/>
    </location>
</feature>
<organism evidence="9 10">
    <name type="scientific">Poecilia reticulata</name>
    <name type="common">Guppy</name>
    <name type="synonym">Acanthophacelus reticulatus</name>
    <dbReference type="NCBI Taxonomy" id="8081"/>
    <lineage>
        <taxon>Eukaryota</taxon>
        <taxon>Metazoa</taxon>
        <taxon>Chordata</taxon>
        <taxon>Craniata</taxon>
        <taxon>Vertebrata</taxon>
        <taxon>Euteleostomi</taxon>
        <taxon>Actinopterygii</taxon>
        <taxon>Neopterygii</taxon>
        <taxon>Teleostei</taxon>
        <taxon>Neoteleostei</taxon>
        <taxon>Acanthomorphata</taxon>
        <taxon>Ovalentaria</taxon>
        <taxon>Atherinomorphae</taxon>
        <taxon>Cyprinodontiformes</taxon>
        <taxon>Poeciliidae</taxon>
        <taxon>Poeciliinae</taxon>
        <taxon>Poecilia</taxon>
    </lineage>
</organism>
<evidence type="ECO:0000256" key="6">
    <source>
        <dbReference type="SAM" id="MobiDB-lite"/>
    </source>
</evidence>
<dbReference type="PROSITE" id="PS01187">
    <property type="entry name" value="EGF_CA"/>
    <property type="match status" value="1"/>
</dbReference>
<comment type="caution">
    <text evidence="5">Lacks conserved residue(s) required for the propagation of feature annotation.</text>
</comment>
<dbReference type="FunFam" id="2.10.25.10:FF:000595">
    <property type="entry name" value="von Willebrand factor D and EGF domain-containing protein"/>
    <property type="match status" value="1"/>
</dbReference>
<dbReference type="InterPro" id="IPR009030">
    <property type="entry name" value="Growth_fac_rcpt_cys_sf"/>
</dbReference>
<dbReference type="GO" id="GO:0005509">
    <property type="term" value="F:calcium ion binding"/>
    <property type="evidence" value="ECO:0007669"/>
    <property type="project" value="InterPro"/>
</dbReference>
<dbReference type="PROSITE" id="PS50026">
    <property type="entry name" value="EGF_3"/>
    <property type="match status" value="9"/>
</dbReference>
<evidence type="ECO:0000259" key="8">
    <source>
        <dbReference type="PROSITE" id="PS51233"/>
    </source>
</evidence>
<feature type="compositionally biased region" description="Polar residues" evidence="6">
    <location>
        <begin position="1416"/>
        <end position="1427"/>
    </location>
</feature>
<feature type="disulfide bond" evidence="5">
    <location>
        <begin position="1313"/>
        <end position="1322"/>
    </location>
</feature>
<feature type="domain" description="EGF-like" evidence="7">
    <location>
        <begin position="2052"/>
        <end position="2084"/>
    </location>
</feature>
<dbReference type="Proteomes" id="UP000242638">
    <property type="component" value="Unassembled WGS sequence"/>
</dbReference>
<dbReference type="SMART" id="SM00216">
    <property type="entry name" value="VWD"/>
    <property type="match status" value="1"/>
</dbReference>
<feature type="disulfide bond" evidence="5">
    <location>
        <begin position="1960"/>
        <end position="1970"/>
    </location>
</feature>
<feature type="disulfide bond" evidence="5">
    <location>
        <begin position="2074"/>
        <end position="2083"/>
    </location>
</feature>
<evidence type="ECO:0000256" key="3">
    <source>
        <dbReference type="ARBA" id="ARBA00023054"/>
    </source>
</evidence>
<dbReference type="GeneTree" id="ENSGT00940000167103"/>
<keyword evidence="2" id="KW-0732">Signal</keyword>
<dbReference type="InterPro" id="IPR001846">
    <property type="entry name" value="VWF_type-D"/>
</dbReference>
<evidence type="ECO:0000256" key="1">
    <source>
        <dbReference type="ARBA" id="ARBA00022536"/>
    </source>
</evidence>
<dbReference type="InterPro" id="IPR058727">
    <property type="entry name" value="Helical_Vwde"/>
</dbReference>
<evidence type="ECO:0000313" key="10">
    <source>
        <dbReference type="Proteomes" id="UP000242638"/>
    </source>
</evidence>
<evidence type="ECO:0000259" key="7">
    <source>
        <dbReference type="PROSITE" id="PS50026"/>
    </source>
</evidence>
<feature type="domain" description="EGF-like" evidence="7">
    <location>
        <begin position="2085"/>
        <end position="2116"/>
    </location>
</feature>
<dbReference type="PANTHER" id="PTHR14949:SF52">
    <property type="entry name" value="VON WILLEBRAND FACTOR D AND EGF DOMAIN-CONTAINING PROTEIN"/>
    <property type="match status" value="1"/>
</dbReference>
<evidence type="ECO:0000256" key="2">
    <source>
        <dbReference type="ARBA" id="ARBA00022729"/>
    </source>
</evidence>
<dbReference type="STRING" id="8081.ENSPREP00000032433"/>
<dbReference type="InterPro" id="IPR057885">
    <property type="entry name" value="Ig_VWDE"/>
</dbReference>
<evidence type="ECO:0000256" key="4">
    <source>
        <dbReference type="ARBA" id="ARBA00023157"/>
    </source>
</evidence>
<evidence type="ECO:0000313" key="9">
    <source>
        <dbReference type="Ensembl" id="ENSPREP00000032433.1"/>
    </source>
</evidence>
<feature type="disulfide bond" evidence="5">
    <location>
        <begin position="2010"/>
        <end position="2019"/>
    </location>
</feature>
<dbReference type="SMART" id="SM00179">
    <property type="entry name" value="EGF_CA"/>
    <property type="match status" value="3"/>
</dbReference>
<dbReference type="GO" id="GO:0005102">
    <property type="term" value="F:signaling receptor binding"/>
    <property type="evidence" value="ECO:0007669"/>
    <property type="project" value="TreeGrafter"/>
</dbReference>
<dbReference type="FunFam" id="2.10.25.10:FF:000499">
    <property type="entry name" value="Predicted protein"/>
    <property type="match status" value="1"/>
</dbReference>
<feature type="disulfide bond" evidence="5">
    <location>
        <begin position="2088"/>
        <end position="2098"/>
    </location>
</feature>
<feature type="disulfide bond" evidence="5">
    <location>
        <begin position="1992"/>
        <end position="2002"/>
    </location>
</feature>
<dbReference type="Pfam" id="PF00008">
    <property type="entry name" value="EGF"/>
    <property type="match status" value="1"/>
</dbReference>
<feature type="disulfide bond" evidence="5">
    <location>
        <begin position="1914"/>
        <end position="1923"/>
    </location>
</feature>
<dbReference type="SMART" id="SM00181">
    <property type="entry name" value="EGF"/>
    <property type="match status" value="14"/>
</dbReference>
<dbReference type="Pfam" id="PF25776">
    <property type="entry name" value="Ig_VWDE"/>
    <property type="match status" value="1"/>
</dbReference>
<feature type="region of interest" description="Disordered" evidence="6">
    <location>
        <begin position="1592"/>
        <end position="1656"/>
    </location>
</feature>
<dbReference type="CDD" id="cd00054">
    <property type="entry name" value="EGF_CA"/>
    <property type="match status" value="2"/>
</dbReference>
<dbReference type="RefSeq" id="XP_008395665.2">
    <property type="nucleotide sequence ID" value="XM_008397443.2"/>
</dbReference>
<reference evidence="10" key="1">
    <citation type="submission" date="2013-11" db="EMBL/GenBank/DDBJ databases">
        <title>The genomic landscape of the Guanapo guppy.</title>
        <authorList>
            <person name="Kuenstner A."/>
            <person name="Dreyer C."/>
        </authorList>
    </citation>
    <scope>NUCLEOTIDE SEQUENCE</scope>
    <source>
        <strain evidence="10">Guanapo</strain>
    </source>
</reference>
<dbReference type="Ensembl" id="ENSPRET00000032802.1">
    <property type="protein sequence ID" value="ENSPREP00000032433.1"/>
    <property type="gene ID" value="ENSPREG00000021979.1"/>
</dbReference>
<accession>A0A3P9QFA4</accession>
<feature type="disulfide bond" evidence="5">
    <location>
        <begin position="1978"/>
        <end position="1987"/>
    </location>
</feature>
<dbReference type="PROSITE" id="PS01186">
    <property type="entry name" value="EGF_2"/>
    <property type="match status" value="4"/>
</dbReference>
<dbReference type="GO" id="GO:0009986">
    <property type="term" value="C:cell surface"/>
    <property type="evidence" value="ECO:0007669"/>
    <property type="project" value="TreeGrafter"/>
</dbReference>
<dbReference type="Bgee" id="ENSPREG00000021979">
    <property type="expression patterns" value="Expressed in caudal fin"/>
</dbReference>
<feature type="disulfide bond" evidence="5">
    <location>
        <begin position="1276"/>
        <end position="1285"/>
    </location>
</feature>
<sequence length="2124" mass="231433">MFTQTEPGRRTTQRISKDPPSATRAVLPPLPPPPSPSPSPESWTQSLVSYPLINREFVPFLQPFPLCFQWARETDPAVCAAHMDCCAFAAVLGCLRIALLWALQLGALAQHAPECYPGGHRILRSPYRSVDFDSTEIQNTAIQDLICDHSLLAGWYRFWINNKPAEMPTSCIEMNRCGTQAPIWLPLKDTSLPRPGQVRQLSACATWQFFHGSAKDCCLFRIPITVRNCGDFLVYYLQPTQGCMGYCAKVAPESGSRVCLPGEVEVNGQCKVLVPSLPSRPVITPEPIGHSVHLRCSFVPPPWSQTLGFQVVWARHIGHKMKAEIRQESTLKPFSLVEMDGVHFRLGETFSCSVSIFKVGSNHTRSSAKESESFYAGLKFSPDSLHIAENNMEHEVTVHSTVPIPCFSSNLGHQCGVPLALSVHNPESLRHEVPNVVLSACQVKIQPKTCRDDSCGSATFVLTAVTDFTHDGNRLSLVSVLPGPGAPRLWRSYTPTSLKVLVQDIPTSMCYSLTDPHVITLDRRRYENHQTGTFLLYRSLARRFEVHSRQWDCGSRHYAVACNCGVAVQEGNDIAIIDMCNGQLQETRPQLIVKNIGEEGSRVRILESHQGKKVTLMFPSGAFVRADVSDWGMSLFVRAPSVDFSNTQGLCGTFDHNSNNDFHGSNGGFYGPDDLDRFIEDWRIAPGESLFDNTPPLIVQKARQPFCQCHREFTPSQQYSRGTVQSPLSHSDCSAYDNVDYTSVFPSMDTTAEYIKSPKREGRILEVSALSSHPLEGRHLWINGQRSQHGDDFELGGELREDLLLSPHRPKRHASFEFQPIFAAESLSQTDLESFAYFFPEDHLAEARPKVQPQWPTPTGLTSAKALEVCQKALVNSTIGVMCGGLLGRHLDEAVTLCMVDLQLKDDLGWDEALLPFLENECEKQLLDNRTQRAMEVHTSPGASEEVVMALRCPNLCNGNGECTEWGCQCYPSYSNHDCSLSISHPIEITDLENGGLCDIRTFDCRSVRVFGLGFIDSPELSCLTTRLKFMNNGWVPEEQQKTKATFLSSKALDCAVPSLSSAAISTEDFMMDDKPYARWDIKVTNDGFQISQAKMLTIYDGVCQVCEASHSGLCKLKEKTCNIDGMCFAAGSVNPSSPCLVCNPDTSKFTWSVNQVNRPPSFHRPQSSLRTFAGENFVFQFAASDPEGSAILFQLEDEPDGAALSPAGLLIWRVPSVLLKEEVQQSFSFTLSDECNVQSTFMVQVDVVPCGCLNRGTCVTDVSFPAGSGKYLCVCPEGKQGELCGEDVDQCLSSPCSAGRCISTASGYRCECPAGLRGLTCLEDINECERNPCFPGVQCINSIGSFSCGLCPKGMLGNGTTCTAVFRPDAIIPTPFPLTTVYKIPDVLLRVPTKTDPFHRASTSLKPEVGKETPRTGTKAESTSLRNIPGITPNLKVRTAETNKSVAADASQHIGGQPRKPQRGPLVSSKPISNTFEDNSESTALKETLNQTTVKNEVGNTSNKTSESGPVRSVPVSATCASRPCFPGVQCINRRPPHVGYVCGRCPPGLHGNGRVCMKTPKEASNVLPQQQTFGKSSRYLHVSKAKPSQLNLHLPSFPSRQSIRRPPLSVATQDNPPHQDLSSQRGGGTGRREAVSSFSRDAPRTSSNALFTPHSTHEIAISRYVTRTFTRSRTATFRESGPKTTQKSEQATALKVTPPQGVQPQLKSWTPPKPALPRTAALTALSYTLSESEFSADGDELDPLPEGPQAPPAPTPTPFVQAVSSFTPHKHMSNHLKIRSDTTANSHVTACSGTLCFPGVQCEPAVGGGFRCGRCPAGYIGDGHACRAVCRHMCGRNMECAAPNTCRCKPGYTGSNCQTAICDPECVNGGVCIAPGVCQCPGGFHGEICEEALCRFPCENGGSCVGLQTCSCPYGFVGPRCETMVCSRHCHNGGKCMSPDECRCPPEWTGPSCETALCSPVCLNGGTCSRPNACECPRGFYGAQCQNAVCSPPCKNGGMCRRNNLCSCLQGFSGERCEKSVCDPVCMNGGRCVGPDVCDCPSGWRGKRCDKPSCLQTCLNGGECVGLNTCHCPPGWQGFLCQIPRCETPCLFGSRCVQPNVCACRAGFTGARCSQRLPVARG</sequence>
<keyword evidence="10" id="KW-1185">Reference proteome</keyword>
<dbReference type="Pfam" id="PF23283">
    <property type="entry name" value="D8C_UMOD"/>
    <property type="match status" value="1"/>
</dbReference>
<feature type="domain" description="EGF-like" evidence="7">
    <location>
        <begin position="1288"/>
        <end position="1323"/>
    </location>
</feature>
<reference evidence="9" key="3">
    <citation type="submission" date="2025-09" db="UniProtKB">
        <authorList>
            <consortium name="Ensembl"/>
        </authorList>
    </citation>
    <scope>IDENTIFICATION</scope>
    <source>
        <strain evidence="9">Guanapo</strain>
    </source>
</reference>
<feature type="domain" description="EGF-like" evidence="7">
    <location>
        <begin position="1956"/>
        <end position="1988"/>
    </location>
</feature>
<dbReference type="Pfam" id="PF25024">
    <property type="entry name" value="EGF_TEN"/>
    <property type="match status" value="1"/>
</dbReference>
<dbReference type="PROSITE" id="PS51233">
    <property type="entry name" value="VWFD"/>
    <property type="match status" value="1"/>
</dbReference>
<feature type="compositionally biased region" description="Pro residues" evidence="6">
    <location>
        <begin position="1747"/>
        <end position="1759"/>
    </location>
</feature>
<feature type="disulfide bond" evidence="5">
    <location>
        <begin position="2056"/>
        <end position="2066"/>
    </location>
</feature>
<feature type="region of interest" description="Disordered" evidence="6">
    <location>
        <begin position="1674"/>
        <end position="1717"/>
    </location>
</feature>
<feature type="domain" description="EGF-like" evidence="7">
    <location>
        <begin position="1989"/>
        <end position="2020"/>
    </location>
</feature>
<reference evidence="9" key="2">
    <citation type="submission" date="2025-08" db="UniProtKB">
        <authorList>
            <consortium name="Ensembl"/>
        </authorList>
    </citation>
    <scope>IDENTIFICATION</scope>
    <source>
        <strain evidence="9">Guanapo</strain>
    </source>
</reference>
<evidence type="ECO:0000256" key="5">
    <source>
        <dbReference type="PROSITE-ProRule" id="PRU00076"/>
    </source>
</evidence>
<dbReference type="GO" id="GO:0005576">
    <property type="term" value="C:extracellular region"/>
    <property type="evidence" value="ECO:0007669"/>
    <property type="project" value="TreeGrafter"/>
</dbReference>
<feature type="domain" description="EGF-like" evidence="7">
    <location>
        <begin position="1247"/>
        <end position="1286"/>
    </location>
</feature>
<dbReference type="Gene3D" id="2.10.25.10">
    <property type="entry name" value="Laminin"/>
    <property type="match status" value="12"/>
</dbReference>
<name>A0A3P9QFA4_POERE</name>